<gene>
    <name evidence="2" type="ORF">Tci_638847</name>
</gene>
<feature type="compositionally biased region" description="Basic residues" evidence="1">
    <location>
        <begin position="42"/>
        <end position="54"/>
    </location>
</feature>
<feature type="compositionally biased region" description="Basic and acidic residues" evidence="1">
    <location>
        <begin position="25"/>
        <end position="41"/>
    </location>
</feature>
<reference evidence="2" key="1">
    <citation type="journal article" date="2019" name="Sci. Rep.">
        <title>Draft genome of Tanacetum cinerariifolium, the natural source of mosquito coil.</title>
        <authorList>
            <person name="Yamashiro T."/>
            <person name="Shiraishi A."/>
            <person name="Satake H."/>
            <person name="Nakayama K."/>
        </authorList>
    </citation>
    <scope>NUCLEOTIDE SEQUENCE</scope>
</reference>
<sequence>MKEYELIVDFVPIGSEEDERMIRDMNYKAKEESSDKGVDSTKKRKEGSRMKRMSKRQKIDVDLEEEEEKLKTFLKIDPDEEGVIDYEVLVKRFPIINWELKFYHYDRHGAEGIYYRIFRSDRSSRWIKTFFKMVIMFDRLDLVELNNLVMQRFETTTLKERRYPLTTRTLERMLSLRLIVKSASDAAYDLLRFIQKKIDESEGHDIGEKDL</sequence>
<dbReference type="AlphaFoldDB" id="A0A699K1V4"/>
<accession>A0A699K1V4</accession>
<feature type="region of interest" description="Disordered" evidence="1">
    <location>
        <begin position="25"/>
        <end position="54"/>
    </location>
</feature>
<protein>
    <submittedName>
        <fullName evidence="2">Uncharacterized protein</fullName>
    </submittedName>
</protein>
<comment type="caution">
    <text evidence="2">The sequence shown here is derived from an EMBL/GenBank/DDBJ whole genome shotgun (WGS) entry which is preliminary data.</text>
</comment>
<name>A0A699K1V4_TANCI</name>
<dbReference type="EMBL" id="BKCJ010465549">
    <property type="protein sequence ID" value="GFA66875.1"/>
    <property type="molecule type" value="Genomic_DNA"/>
</dbReference>
<organism evidence="2">
    <name type="scientific">Tanacetum cinerariifolium</name>
    <name type="common">Dalmatian daisy</name>
    <name type="synonym">Chrysanthemum cinerariifolium</name>
    <dbReference type="NCBI Taxonomy" id="118510"/>
    <lineage>
        <taxon>Eukaryota</taxon>
        <taxon>Viridiplantae</taxon>
        <taxon>Streptophyta</taxon>
        <taxon>Embryophyta</taxon>
        <taxon>Tracheophyta</taxon>
        <taxon>Spermatophyta</taxon>
        <taxon>Magnoliopsida</taxon>
        <taxon>eudicotyledons</taxon>
        <taxon>Gunneridae</taxon>
        <taxon>Pentapetalae</taxon>
        <taxon>asterids</taxon>
        <taxon>campanulids</taxon>
        <taxon>Asterales</taxon>
        <taxon>Asteraceae</taxon>
        <taxon>Asteroideae</taxon>
        <taxon>Anthemideae</taxon>
        <taxon>Anthemidinae</taxon>
        <taxon>Tanacetum</taxon>
    </lineage>
</organism>
<evidence type="ECO:0000313" key="2">
    <source>
        <dbReference type="EMBL" id="GFA66875.1"/>
    </source>
</evidence>
<proteinExistence type="predicted"/>
<evidence type="ECO:0000256" key="1">
    <source>
        <dbReference type="SAM" id="MobiDB-lite"/>
    </source>
</evidence>